<feature type="domain" description="Tc1-like transposase DDE" evidence="1">
    <location>
        <begin position="142"/>
        <end position="303"/>
    </location>
</feature>
<name>A0AAV7JGF0_9METZ</name>
<dbReference type="GO" id="GO:0003676">
    <property type="term" value="F:nucleic acid binding"/>
    <property type="evidence" value="ECO:0007669"/>
    <property type="project" value="InterPro"/>
</dbReference>
<dbReference type="AlphaFoldDB" id="A0AAV7JGF0"/>
<dbReference type="Proteomes" id="UP001165289">
    <property type="component" value="Unassembled WGS sequence"/>
</dbReference>
<dbReference type="PANTHER" id="PTHR46068:SF1">
    <property type="entry name" value="TRANSPOSASE IS30-LIKE HTH DOMAIN-CONTAINING PROTEIN"/>
    <property type="match status" value="1"/>
</dbReference>
<dbReference type="PANTHER" id="PTHR46068">
    <property type="entry name" value="PROTEIN CBG27172"/>
    <property type="match status" value="1"/>
</dbReference>
<accession>A0AAV7JGF0</accession>
<protein>
    <recommendedName>
        <fullName evidence="1">Tc1-like transposase DDE domain-containing protein</fullName>
    </recommendedName>
</protein>
<evidence type="ECO:0000313" key="3">
    <source>
        <dbReference type="Proteomes" id="UP001165289"/>
    </source>
</evidence>
<evidence type="ECO:0000259" key="1">
    <source>
        <dbReference type="Pfam" id="PF13358"/>
    </source>
</evidence>
<gene>
    <name evidence="2" type="ORF">LOD99_8766</name>
</gene>
<dbReference type="SUPFAM" id="SSF46689">
    <property type="entry name" value="Homeodomain-like"/>
    <property type="match status" value="1"/>
</dbReference>
<reference evidence="2 3" key="1">
    <citation type="journal article" date="2023" name="BMC Biol.">
        <title>The compact genome of the sponge Oopsacas minuta (Hexactinellida) is lacking key metazoan core genes.</title>
        <authorList>
            <person name="Santini S."/>
            <person name="Schenkelaars Q."/>
            <person name="Jourda C."/>
            <person name="Duchesne M."/>
            <person name="Belahbib H."/>
            <person name="Rocher C."/>
            <person name="Selva M."/>
            <person name="Riesgo A."/>
            <person name="Vervoort M."/>
            <person name="Leys S.P."/>
            <person name="Kodjabachian L."/>
            <person name="Le Bivic A."/>
            <person name="Borchiellini C."/>
            <person name="Claverie J.M."/>
            <person name="Renard E."/>
        </authorList>
    </citation>
    <scope>NUCLEOTIDE SEQUENCE [LARGE SCALE GENOMIC DNA]</scope>
    <source>
        <strain evidence="2">SPO-2</strain>
    </source>
</reference>
<dbReference type="Gene3D" id="3.30.420.10">
    <property type="entry name" value="Ribonuclease H-like superfamily/Ribonuclease H"/>
    <property type="match status" value="1"/>
</dbReference>
<organism evidence="2 3">
    <name type="scientific">Oopsacas minuta</name>
    <dbReference type="NCBI Taxonomy" id="111878"/>
    <lineage>
        <taxon>Eukaryota</taxon>
        <taxon>Metazoa</taxon>
        <taxon>Porifera</taxon>
        <taxon>Hexactinellida</taxon>
        <taxon>Hexasterophora</taxon>
        <taxon>Lyssacinosida</taxon>
        <taxon>Leucopsacidae</taxon>
        <taxon>Oopsacas</taxon>
    </lineage>
</organism>
<sequence>MDKEAKRSLIILYHNEGKSASVISKILSINRWIVYRTIKRYKETSNTQNRFRKGRPRSVRTPAVRKLVRERVRKNPVRSIQGMEKDFNISTRSMRRIVKEDLGLKCYKFREVQLLSEVNKRCRYEKCLILRKRFIGGTHQSIVFSDEKIFTVEMAYNLQNSRILAPDQKSISSSIRTIKRTQKPASVMVWGAITSDGRRPLVFIDKGVKINKEVYVESILENALKPWAGEHFNGTHWVFQQDSAPSHKAKMTSEWLKLNVPEFISTEEWPASSPDLNPMDFCIWSILESRVCAKPHKNVESLKSSLRREWDLISEDVLRAAVDNFYKRLSLCIAAKGNTFEELD</sequence>
<dbReference type="InterPro" id="IPR036397">
    <property type="entry name" value="RNaseH_sf"/>
</dbReference>
<dbReference type="InterPro" id="IPR009057">
    <property type="entry name" value="Homeodomain-like_sf"/>
</dbReference>
<proteinExistence type="predicted"/>
<dbReference type="InterPro" id="IPR036388">
    <property type="entry name" value="WH-like_DNA-bd_sf"/>
</dbReference>
<evidence type="ECO:0000313" key="2">
    <source>
        <dbReference type="EMBL" id="KAI6647501.1"/>
    </source>
</evidence>
<dbReference type="EMBL" id="JAKMXF010000342">
    <property type="protein sequence ID" value="KAI6647501.1"/>
    <property type="molecule type" value="Genomic_DNA"/>
</dbReference>
<keyword evidence="3" id="KW-1185">Reference proteome</keyword>
<dbReference type="InterPro" id="IPR038717">
    <property type="entry name" value="Tc1-like_DDE_dom"/>
</dbReference>
<dbReference type="Gene3D" id="1.10.10.10">
    <property type="entry name" value="Winged helix-like DNA-binding domain superfamily/Winged helix DNA-binding domain"/>
    <property type="match status" value="1"/>
</dbReference>
<dbReference type="Pfam" id="PF13358">
    <property type="entry name" value="DDE_3"/>
    <property type="match status" value="1"/>
</dbReference>
<comment type="caution">
    <text evidence="2">The sequence shown here is derived from an EMBL/GenBank/DDBJ whole genome shotgun (WGS) entry which is preliminary data.</text>
</comment>